<dbReference type="NCBIfam" id="TIGR03026">
    <property type="entry name" value="NDP-sugDHase"/>
    <property type="match status" value="1"/>
</dbReference>
<dbReference type="GO" id="GO:0003979">
    <property type="term" value="F:UDP-glucose 6-dehydrogenase activity"/>
    <property type="evidence" value="ECO:0007669"/>
    <property type="project" value="UniProtKB-EC"/>
</dbReference>
<dbReference type="EMBL" id="CP000563">
    <property type="protein sequence ID" value="ABN59607.1"/>
    <property type="molecule type" value="Genomic_DNA"/>
</dbReference>
<dbReference type="FunFam" id="3.40.50.720:FF:000297">
    <property type="entry name" value="UDP-glucose 6-dehydrogenase"/>
    <property type="match status" value="1"/>
</dbReference>
<dbReference type="AlphaFoldDB" id="A3CYP4"/>
<dbReference type="EC" id="1.1.1.22" evidence="3 7"/>
<dbReference type="HOGENOM" id="CLU_023810_2_0_6"/>
<keyword evidence="4 7" id="KW-0560">Oxidoreductase</keyword>
<dbReference type="PANTHER" id="PTHR43750:SF2">
    <property type="entry name" value="UDP-GLUCOSE 6-DEHYDROGENASE"/>
    <property type="match status" value="1"/>
</dbReference>
<feature type="binding site" evidence="10">
    <location>
        <position position="29"/>
    </location>
    <ligand>
        <name>NAD(+)</name>
        <dbReference type="ChEBI" id="CHEBI:57540"/>
    </ligand>
</feature>
<feature type="binding site" evidence="10">
    <location>
        <position position="82"/>
    </location>
    <ligand>
        <name>NAD(+)</name>
        <dbReference type="ChEBI" id="CHEBI:57540"/>
    </ligand>
</feature>
<feature type="binding site" evidence="9">
    <location>
        <begin position="141"/>
        <end position="144"/>
    </location>
    <ligand>
        <name>substrate</name>
    </ligand>
</feature>
<protein>
    <recommendedName>
        <fullName evidence="3 7">UDP-glucose 6-dehydrogenase</fullName>
        <ecNumber evidence="3 7">1.1.1.22</ecNumber>
    </recommendedName>
</protein>
<keyword evidence="13" id="KW-1185">Reference proteome</keyword>
<evidence type="ECO:0000256" key="5">
    <source>
        <dbReference type="ARBA" id="ARBA00023027"/>
    </source>
</evidence>
<feature type="binding site" evidence="10">
    <location>
        <position position="255"/>
    </location>
    <ligand>
        <name>NAD(+)</name>
        <dbReference type="ChEBI" id="CHEBI:57540"/>
    </ligand>
</feature>
<evidence type="ECO:0000256" key="7">
    <source>
        <dbReference type="PIRNR" id="PIRNR000124"/>
    </source>
</evidence>
<dbReference type="GO" id="GO:0000271">
    <property type="term" value="P:polysaccharide biosynthetic process"/>
    <property type="evidence" value="ECO:0007669"/>
    <property type="project" value="InterPro"/>
</dbReference>
<dbReference type="Pfam" id="PF00984">
    <property type="entry name" value="UDPG_MGDP_dh"/>
    <property type="match status" value="1"/>
</dbReference>
<feature type="binding site" evidence="9">
    <location>
        <position position="306"/>
    </location>
    <ligand>
        <name>substrate</name>
    </ligand>
</feature>
<evidence type="ECO:0000256" key="8">
    <source>
        <dbReference type="PIRSR" id="PIRSR500134-1"/>
    </source>
</evidence>
<dbReference type="OrthoDB" id="9803238at2"/>
<dbReference type="Pfam" id="PF03720">
    <property type="entry name" value="UDPG_MGDP_dh_C"/>
    <property type="match status" value="1"/>
</dbReference>
<feature type="binding site" evidence="10">
    <location>
        <position position="313"/>
    </location>
    <ligand>
        <name>NAD(+)</name>
        <dbReference type="ChEBI" id="CHEBI:57540"/>
    </ligand>
</feature>
<dbReference type="InterPro" id="IPR014026">
    <property type="entry name" value="UDP-Glc/GDP-Man_DH_dimer"/>
</dbReference>
<keyword evidence="5 7" id="KW-0520">NAD</keyword>
<dbReference type="InterPro" id="IPR001732">
    <property type="entry name" value="UDP-Glc/GDP-Man_DH_N"/>
</dbReference>
<accession>A3CYP4</accession>
<dbReference type="Gene3D" id="3.40.50.720">
    <property type="entry name" value="NAD(P)-binding Rossmann-like Domain"/>
    <property type="match status" value="2"/>
</dbReference>
<dbReference type="KEGG" id="sbl:Sbal_0071"/>
<evidence type="ECO:0000256" key="10">
    <source>
        <dbReference type="PIRSR" id="PIRSR500134-3"/>
    </source>
</evidence>
<name>A3CYP4_SHEB5</name>
<dbReference type="InterPro" id="IPR017476">
    <property type="entry name" value="UDP-Glc/GDP-Man"/>
</dbReference>
<feature type="binding site" evidence="10">
    <location>
        <position position="117"/>
    </location>
    <ligand>
        <name>NAD(+)</name>
        <dbReference type="ChEBI" id="CHEBI:57540"/>
    </ligand>
</feature>
<dbReference type="UniPathway" id="UPA00038">
    <property type="reaction ID" value="UER00491"/>
</dbReference>
<proteinExistence type="inferred from homology"/>
<dbReference type="RefSeq" id="WP_006079389.1">
    <property type="nucleotide sequence ID" value="NC_009052.1"/>
</dbReference>
<evidence type="ECO:0000256" key="1">
    <source>
        <dbReference type="ARBA" id="ARBA00004701"/>
    </source>
</evidence>
<dbReference type="InterPro" id="IPR008927">
    <property type="entry name" value="6-PGluconate_DH-like_C_sf"/>
</dbReference>
<evidence type="ECO:0000256" key="3">
    <source>
        <dbReference type="ARBA" id="ARBA00012954"/>
    </source>
</evidence>
<evidence type="ECO:0000256" key="4">
    <source>
        <dbReference type="ARBA" id="ARBA00023002"/>
    </source>
</evidence>
<dbReference type="Proteomes" id="UP000001557">
    <property type="component" value="Chromosome"/>
</dbReference>
<dbReference type="SMART" id="SM00984">
    <property type="entry name" value="UDPG_MGDP_dh_C"/>
    <property type="match status" value="1"/>
</dbReference>
<feature type="binding site" evidence="9">
    <location>
        <position position="196"/>
    </location>
    <ligand>
        <name>substrate</name>
    </ligand>
</feature>
<dbReference type="STRING" id="325240.Sbal_0071"/>
<dbReference type="SUPFAM" id="SSF52413">
    <property type="entry name" value="UDP-glucose/GDP-mannose dehydrogenase C-terminal domain"/>
    <property type="match status" value="1"/>
</dbReference>
<dbReference type="PANTHER" id="PTHR43750">
    <property type="entry name" value="UDP-GLUCOSE 6-DEHYDROGENASE TUAD"/>
    <property type="match status" value="1"/>
</dbReference>
<feature type="binding site" evidence="9">
    <location>
        <begin position="241"/>
        <end position="245"/>
    </location>
    <ligand>
        <name>substrate</name>
    </ligand>
</feature>
<evidence type="ECO:0000256" key="6">
    <source>
        <dbReference type="ARBA" id="ARBA00047473"/>
    </source>
</evidence>
<dbReference type="FunFam" id="1.10.1040.10:FF:000026">
    <property type="entry name" value="UDP-glucose 6-dehydrogenase"/>
    <property type="match status" value="1"/>
</dbReference>
<comment type="catalytic activity">
    <reaction evidence="6 7">
        <text>UDP-alpha-D-glucose + 2 NAD(+) + H2O = UDP-alpha-D-glucuronate + 2 NADH + 3 H(+)</text>
        <dbReference type="Rhea" id="RHEA:23596"/>
        <dbReference type="ChEBI" id="CHEBI:15377"/>
        <dbReference type="ChEBI" id="CHEBI:15378"/>
        <dbReference type="ChEBI" id="CHEBI:57540"/>
        <dbReference type="ChEBI" id="CHEBI:57945"/>
        <dbReference type="ChEBI" id="CHEBI:58052"/>
        <dbReference type="ChEBI" id="CHEBI:58885"/>
        <dbReference type="EC" id="1.1.1.22"/>
    </reaction>
</comment>
<reference evidence="12 13" key="1">
    <citation type="submission" date="2007-02" db="EMBL/GenBank/DDBJ databases">
        <title>Complete sequence of chromosome of Shewanella baltica OS155.</title>
        <authorList>
            <consortium name="US DOE Joint Genome Institute"/>
            <person name="Copeland A."/>
            <person name="Lucas S."/>
            <person name="Lapidus A."/>
            <person name="Barry K."/>
            <person name="Detter J.C."/>
            <person name="Glavina del Rio T."/>
            <person name="Hammon N."/>
            <person name="Israni S."/>
            <person name="Dalin E."/>
            <person name="Tice H."/>
            <person name="Pitluck S."/>
            <person name="Sims D.R."/>
            <person name="Brettin T."/>
            <person name="Bruce D."/>
            <person name="Han C."/>
            <person name="Tapia R."/>
            <person name="Brainard J."/>
            <person name="Schmutz J."/>
            <person name="Larimer F."/>
            <person name="Land M."/>
            <person name="Hauser L."/>
            <person name="Kyrpides N."/>
            <person name="Mikhailova N."/>
            <person name="Brettar I."/>
            <person name="Klappenbach J."/>
            <person name="Konstantinidis K."/>
            <person name="Rodrigues J."/>
            <person name="Tiedje J."/>
            <person name="Richardson P."/>
        </authorList>
    </citation>
    <scope>NUCLEOTIDE SEQUENCE [LARGE SCALE GENOMIC DNA]</scope>
    <source>
        <strain evidence="13">OS155 / ATCC BAA-1091</strain>
    </source>
</reference>
<dbReference type="InterPro" id="IPR036220">
    <property type="entry name" value="UDP-Glc/GDP-Man_DH_C_sf"/>
</dbReference>
<dbReference type="InterPro" id="IPR028357">
    <property type="entry name" value="UDPglc_DH_bac"/>
</dbReference>
<sequence precursor="true">MKIVVVGMGYVGLSNAVLLAQQNQVTAIDLVPERVKQVNERKSTVVDELIEDYLQNKPLNLTATTENVAFQSADFVIIATPTDYDPQTNYFNTHSVESVIHDVLAVNPDTTIIIKSTVPVGYTAALRHKFKSDNILFSPEFLREGKALYDNLYPSRIVVGERSARAQVFADLLAKAAIKQDIPILLTDSTEAEAIKLFANTFLAMRVAYFNELDTYAESRGLNTRQIIEGVSLDPRIGDYYNNPSFGYGGYCLPKDTKQLLANYNDVPNNLISAIVDSNTTRKDFIADAIISKQPKCVGIYRLIMKADSDNFRASAVQGVMKRIKAKGIEVVVFEPVLKEDYFFKSRVMRDLTEFKSMCDVIVSNRMVDELNDVADKVYTRDLFNHD</sequence>
<gene>
    <name evidence="12" type="ordered locus">Sbal_0071</name>
</gene>
<comment type="pathway">
    <text evidence="1">Nucleotide-sugar biosynthesis; UDP-alpha-D-glucuronate biosynthesis; UDP-alpha-D-glucuronate from UDP-alpha-D-glucose: step 1/1.</text>
</comment>
<evidence type="ECO:0000259" key="11">
    <source>
        <dbReference type="SMART" id="SM00984"/>
    </source>
</evidence>
<dbReference type="SUPFAM" id="SSF51735">
    <property type="entry name" value="NAD(P)-binding Rossmann-fold domains"/>
    <property type="match status" value="1"/>
</dbReference>
<dbReference type="InterPro" id="IPR014027">
    <property type="entry name" value="UDP-Glc/GDP-Man_DH_C"/>
</dbReference>
<evidence type="ECO:0000313" key="13">
    <source>
        <dbReference type="Proteomes" id="UP000001557"/>
    </source>
</evidence>
<dbReference type="SUPFAM" id="SSF48179">
    <property type="entry name" value="6-phosphogluconate dehydrogenase C-terminal domain-like"/>
    <property type="match status" value="1"/>
</dbReference>
<dbReference type="InterPro" id="IPR036291">
    <property type="entry name" value="NAD(P)-bd_dom_sf"/>
</dbReference>
<dbReference type="GO" id="GO:0051287">
    <property type="term" value="F:NAD binding"/>
    <property type="evidence" value="ECO:0007669"/>
    <property type="project" value="InterPro"/>
</dbReference>
<feature type="domain" description="UDP-glucose/GDP-mannose dehydrogenase C-terminal" evidence="11">
    <location>
        <begin position="299"/>
        <end position="386"/>
    </location>
</feature>
<feature type="binding site" evidence="10">
    <location>
        <position position="144"/>
    </location>
    <ligand>
        <name>NAD(+)</name>
        <dbReference type="ChEBI" id="CHEBI:57540"/>
    </ligand>
</feature>
<feature type="binding site" evidence="9">
    <location>
        <position position="305"/>
    </location>
    <ligand>
        <name>substrate</name>
    </ligand>
</feature>
<evidence type="ECO:0000256" key="9">
    <source>
        <dbReference type="PIRSR" id="PIRSR500134-2"/>
    </source>
</evidence>
<dbReference type="GO" id="GO:0006065">
    <property type="term" value="P:UDP-glucuronate biosynthetic process"/>
    <property type="evidence" value="ECO:0007669"/>
    <property type="project" value="UniProtKB-UniPathway"/>
</dbReference>
<dbReference type="InterPro" id="IPR013328">
    <property type="entry name" value="6PGD_dom2"/>
</dbReference>
<organism evidence="12 13">
    <name type="scientific">Shewanella baltica (strain OS155 / ATCC BAA-1091)</name>
    <dbReference type="NCBI Taxonomy" id="325240"/>
    <lineage>
        <taxon>Bacteria</taxon>
        <taxon>Pseudomonadati</taxon>
        <taxon>Pseudomonadota</taxon>
        <taxon>Gammaproteobacteria</taxon>
        <taxon>Alteromonadales</taxon>
        <taxon>Shewanellaceae</taxon>
        <taxon>Shewanella</taxon>
    </lineage>
</organism>
<feature type="binding site" evidence="9">
    <location>
        <position position="249"/>
    </location>
    <ligand>
        <name>substrate</name>
    </ligand>
</feature>
<feature type="binding site" evidence="10">
    <location>
        <position position="34"/>
    </location>
    <ligand>
        <name>NAD(+)</name>
        <dbReference type="ChEBI" id="CHEBI:57540"/>
    </ligand>
</feature>
<dbReference type="PIRSF" id="PIRSF500134">
    <property type="entry name" value="UDPglc_DH_bac"/>
    <property type="match status" value="1"/>
</dbReference>
<dbReference type="Pfam" id="PF03721">
    <property type="entry name" value="UDPG_MGDP_dh_N"/>
    <property type="match status" value="1"/>
</dbReference>
<evidence type="ECO:0000256" key="2">
    <source>
        <dbReference type="ARBA" id="ARBA00006601"/>
    </source>
</evidence>
<comment type="similarity">
    <text evidence="2 7">Belongs to the UDP-glucose/GDP-mannose dehydrogenase family.</text>
</comment>
<feature type="active site" description="Nucleophile" evidence="8">
    <location>
        <position position="252"/>
    </location>
</feature>
<dbReference type="PIRSF" id="PIRSF000124">
    <property type="entry name" value="UDPglc_GDPman_dh"/>
    <property type="match status" value="1"/>
</dbReference>
<dbReference type="Gene3D" id="1.10.1040.10">
    <property type="entry name" value="N-(1-d-carboxylethyl)-l-norvaline Dehydrogenase, domain 2"/>
    <property type="match status" value="1"/>
</dbReference>
<evidence type="ECO:0000313" key="12">
    <source>
        <dbReference type="EMBL" id="ABN59607.1"/>
    </source>
</evidence>